<evidence type="ECO:0000313" key="3">
    <source>
        <dbReference type="Proteomes" id="UP001432060"/>
    </source>
</evidence>
<dbReference type="RefSeq" id="WP_329394718.1">
    <property type="nucleotide sequence ID" value="NZ_CP109019.1"/>
</dbReference>
<organism evidence="2 3">
    <name type="scientific">Streptomyces melanogenes</name>
    <dbReference type="NCBI Taxonomy" id="67326"/>
    <lineage>
        <taxon>Bacteria</taxon>
        <taxon>Bacillati</taxon>
        <taxon>Actinomycetota</taxon>
        <taxon>Actinomycetes</taxon>
        <taxon>Kitasatosporales</taxon>
        <taxon>Streptomycetaceae</taxon>
        <taxon>Streptomyces</taxon>
    </lineage>
</organism>
<dbReference type="CDD" id="cd04301">
    <property type="entry name" value="NAT_SF"/>
    <property type="match status" value="1"/>
</dbReference>
<sequence>MTAVDLRAALPGELQQVEDLWLEAARWLADRGLDQWQYPPRRWRMEEAIEAGDCYLAFRDDRAVATITVHERADPEWWSEDDPASALYVHDLVVSRAVAGQALGARLLNWAGALADRRGKHWLRLEAWKTNHLLRRYYVDQGFELLRIVDLPHRNSGALFQRAASSRTGLRPVTSPEAKESRR</sequence>
<evidence type="ECO:0000313" key="2">
    <source>
        <dbReference type="EMBL" id="WUT80822.1"/>
    </source>
</evidence>
<dbReference type="Pfam" id="PF00583">
    <property type="entry name" value="Acetyltransf_1"/>
    <property type="match status" value="1"/>
</dbReference>
<dbReference type="InterPro" id="IPR000182">
    <property type="entry name" value="GNAT_dom"/>
</dbReference>
<dbReference type="EMBL" id="CP109019">
    <property type="protein sequence ID" value="WUT80822.1"/>
    <property type="molecule type" value="Genomic_DNA"/>
</dbReference>
<proteinExistence type="predicted"/>
<accession>A0ABZ1XBX4</accession>
<feature type="domain" description="N-acetyltransferase" evidence="1">
    <location>
        <begin position="4"/>
        <end position="165"/>
    </location>
</feature>
<dbReference type="Gene3D" id="3.40.630.30">
    <property type="match status" value="1"/>
</dbReference>
<evidence type="ECO:0000259" key="1">
    <source>
        <dbReference type="PROSITE" id="PS51186"/>
    </source>
</evidence>
<dbReference type="Proteomes" id="UP001432060">
    <property type="component" value="Chromosome"/>
</dbReference>
<dbReference type="PROSITE" id="PS51186">
    <property type="entry name" value="GNAT"/>
    <property type="match status" value="1"/>
</dbReference>
<reference evidence="2" key="1">
    <citation type="submission" date="2022-10" db="EMBL/GenBank/DDBJ databases">
        <title>The complete genomes of actinobacterial strains from the NBC collection.</title>
        <authorList>
            <person name="Joergensen T.S."/>
            <person name="Alvarez Arevalo M."/>
            <person name="Sterndorff E.B."/>
            <person name="Faurdal D."/>
            <person name="Vuksanovic O."/>
            <person name="Mourched A.-S."/>
            <person name="Charusanti P."/>
            <person name="Shaw S."/>
            <person name="Blin K."/>
            <person name="Weber T."/>
        </authorList>
    </citation>
    <scope>NUCLEOTIDE SEQUENCE</scope>
    <source>
        <strain evidence="2">NBC_00668</strain>
    </source>
</reference>
<gene>
    <name evidence="2" type="ORF">OG515_00795</name>
</gene>
<name>A0ABZ1XBX4_9ACTN</name>
<keyword evidence="3" id="KW-1185">Reference proteome</keyword>
<dbReference type="InterPro" id="IPR016181">
    <property type="entry name" value="Acyl_CoA_acyltransferase"/>
</dbReference>
<protein>
    <submittedName>
        <fullName evidence="2">GNAT family N-acetyltransferase</fullName>
    </submittedName>
</protein>
<dbReference type="SUPFAM" id="SSF55729">
    <property type="entry name" value="Acyl-CoA N-acyltransferases (Nat)"/>
    <property type="match status" value="1"/>
</dbReference>